<sequence length="186" mass="21025">MLSSTQLQIAWGLVDLYWRQRSDPDSSFSRVSELISVCWFRIIGVIDRKELTPRTHYAGYLVFKLAHDASGLSSPRQVSFVDVGGQRMGLVRAVSFHPCNRPSCTAMTAGEAPHEHEEEGGGGVRVVRYPRQRTDGWLELEMGDFRTIAGADDDSAADVRMEVCEIEELLWKKRLIFQGIEIRPKN</sequence>
<dbReference type="RefSeq" id="XP_010231017.1">
    <property type="nucleotide sequence ID" value="XM_010232715.3"/>
</dbReference>
<proteinExistence type="predicted"/>
<dbReference type="OrthoDB" id="1918565at2759"/>
<dbReference type="EMBL" id="CM000880">
    <property type="protein sequence ID" value="KQK12009.1"/>
    <property type="molecule type" value="Genomic_DNA"/>
</dbReference>
<dbReference type="KEGG" id="bdi:100844316"/>
<name>I1GKM3_BRADI</name>
<accession>I1GKM3</accession>
<dbReference type="HOGENOM" id="CLU_050973_3_0_1"/>
<reference evidence="2" key="3">
    <citation type="submission" date="2018-08" db="UniProtKB">
        <authorList>
            <consortium name="EnsemblPlants"/>
        </authorList>
    </citation>
    <scope>IDENTIFICATION</scope>
    <source>
        <strain evidence="2">cv. Bd21</strain>
    </source>
</reference>
<gene>
    <name evidence="2" type="primary">LOC100844316</name>
    <name evidence="1" type="ORF">BRADI_1g00970v3</name>
</gene>
<dbReference type="Proteomes" id="UP000008810">
    <property type="component" value="Chromosome 1"/>
</dbReference>
<dbReference type="Gramene" id="KQK12009">
    <property type="protein sequence ID" value="KQK12009"/>
    <property type="gene ID" value="BRADI_1g00970v3"/>
</dbReference>
<dbReference type="OMA" id="ERGIFAY"/>
<dbReference type="EnsemblPlants" id="KQK12009">
    <property type="protein sequence ID" value="KQK12009"/>
    <property type="gene ID" value="BRADI_1g00970v3"/>
</dbReference>
<keyword evidence="3" id="KW-1185">Reference proteome</keyword>
<dbReference type="Pfam" id="PF14299">
    <property type="entry name" value="PP2"/>
    <property type="match status" value="1"/>
</dbReference>
<dbReference type="PANTHER" id="PTHR32278">
    <property type="entry name" value="F-BOX DOMAIN-CONTAINING PROTEIN"/>
    <property type="match status" value="1"/>
</dbReference>
<reference evidence="1" key="2">
    <citation type="submission" date="2017-06" db="EMBL/GenBank/DDBJ databases">
        <title>WGS assembly of Brachypodium distachyon.</title>
        <authorList>
            <consortium name="The International Brachypodium Initiative"/>
            <person name="Lucas S."/>
            <person name="Harmon-Smith M."/>
            <person name="Lail K."/>
            <person name="Tice H."/>
            <person name="Grimwood J."/>
            <person name="Bruce D."/>
            <person name="Barry K."/>
            <person name="Shu S."/>
            <person name="Lindquist E."/>
            <person name="Wang M."/>
            <person name="Pitluck S."/>
            <person name="Vogel J.P."/>
            <person name="Garvin D.F."/>
            <person name="Mockler T.C."/>
            <person name="Schmutz J."/>
            <person name="Rokhsar D."/>
            <person name="Bevan M.W."/>
        </authorList>
    </citation>
    <scope>NUCLEOTIDE SEQUENCE</scope>
    <source>
        <strain evidence="1">Bd21</strain>
    </source>
</reference>
<dbReference type="InterPro" id="IPR025886">
    <property type="entry name" value="PP2-like"/>
</dbReference>
<dbReference type="GeneID" id="100844316"/>
<evidence type="ECO:0000313" key="2">
    <source>
        <dbReference type="EnsemblPlants" id="KQK12009"/>
    </source>
</evidence>
<dbReference type="eggNOG" id="ENOG502QRA4">
    <property type="taxonomic scope" value="Eukaryota"/>
</dbReference>
<organism evidence="1">
    <name type="scientific">Brachypodium distachyon</name>
    <name type="common">Purple false brome</name>
    <name type="synonym">Trachynia distachya</name>
    <dbReference type="NCBI Taxonomy" id="15368"/>
    <lineage>
        <taxon>Eukaryota</taxon>
        <taxon>Viridiplantae</taxon>
        <taxon>Streptophyta</taxon>
        <taxon>Embryophyta</taxon>
        <taxon>Tracheophyta</taxon>
        <taxon>Spermatophyta</taxon>
        <taxon>Magnoliopsida</taxon>
        <taxon>Liliopsida</taxon>
        <taxon>Poales</taxon>
        <taxon>Poaceae</taxon>
        <taxon>BOP clade</taxon>
        <taxon>Pooideae</taxon>
        <taxon>Stipodae</taxon>
        <taxon>Brachypodieae</taxon>
        <taxon>Brachypodium</taxon>
    </lineage>
</organism>
<evidence type="ECO:0000313" key="1">
    <source>
        <dbReference type="EMBL" id="KQK12009.1"/>
    </source>
</evidence>
<evidence type="ECO:0000313" key="3">
    <source>
        <dbReference type="Proteomes" id="UP000008810"/>
    </source>
</evidence>
<dbReference type="AlphaFoldDB" id="I1GKM3"/>
<dbReference type="STRING" id="15368.I1GKM3"/>
<dbReference type="PANTHER" id="PTHR32278:SF78">
    <property type="entry name" value="F-BOX DOMAIN-CONTAINING PROTEIN"/>
    <property type="match status" value="1"/>
</dbReference>
<protein>
    <submittedName>
        <fullName evidence="1 2">Uncharacterized protein</fullName>
    </submittedName>
</protein>
<reference evidence="1 2" key="1">
    <citation type="journal article" date="2010" name="Nature">
        <title>Genome sequencing and analysis of the model grass Brachypodium distachyon.</title>
        <authorList>
            <consortium name="International Brachypodium Initiative"/>
        </authorList>
    </citation>
    <scope>NUCLEOTIDE SEQUENCE [LARGE SCALE GENOMIC DNA]</scope>
    <source>
        <strain evidence="1 2">Bd21</strain>
    </source>
</reference>